<reference evidence="2" key="1">
    <citation type="journal article" date="2023" name="Microb. Genom.">
        <title>Mesoterricola silvestris gen. nov., sp. nov., Mesoterricola sediminis sp. nov., Geothrix oryzae sp. nov., Geothrix edaphica sp. nov., Geothrix rubra sp. nov., and Geothrix limicola sp. nov., six novel members of Acidobacteriota isolated from soils.</title>
        <authorList>
            <person name="Weisberg A.J."/>
            <person name="Pearce E."/>
            <person name="Kramer C.G."/>
            <person name="Chang J.H."/>
            <person name="Clarke C.R."/>
        </authorList>
    </citation>
    <scope>NUCLEOTIDE SEQUENCE</scope>
    <source>
        <strain evidence="2">ND06-05F</strain>
    </source>
</reference>
<dbReference type="Proteomes" id="UP001273589">
    <property type="component" value="Unassembled WGS sequence"/>
</dbReference>
<sequence>MHDAVLESGRAALRDEELGAESVATYDGWLQLVRDGVRTGVDAGLIREPDDIDGERVGATTSDLTGRFSRLPGDRPLATATGCPTPALPAPDRA</sequence>
<dbReference type="EMBL" id="JARAWN010000005">
    <property type="protein sequence ID" value="MDX3128545.1"/>
    <property type="molecule type" value="Genomic_DNA"/>
</dbReference>
<dbReference type="AlphaFoldDB" id="A0AAJ2PJH8"/>
<evidence type="ECO:0000256" key="1">
    <source>
        <dbReference type="SAM" id="MobiDB-lite"/>
    </source>
</evidence>
<proteinExistence type="predicted"/>
<evidence type="ECO:0000313" key="3">
    <source>
        <dbReference type="Proteomes" id="UP001273589"/>
    </source>
</evidence>
<protein>
    <submittedName>
        <fullName evidence="2">Uncharacterized protein</fullName>
    </submittedName>
</protein>
<name>A0AAJ2PJH8_9ACTN</name>
<accession>A0AAJ2PJH8</accession>
<organism evidence="2 3">
    <name type="scientific">Streptomyces europaeiscabiei</name>
    <dbReference type="NCBI Taxonomy" id="146819"/>
    <lineage>
        <taxon>Bacteria</taxon>
        <taxon>Bacillati</taxon>
        <taxon>Actinomycetota</taxon>
        <taxon>Actinomycetes</taxon>
        <taxon>Kitasatosporales</taxon>
        <taxon>Streptomycetaceae</taxon>
        <taxon>Streptomyces</taxon>
    </lineage>
</organism>
<evidence type="ECO:0000313" key="2">
    <source>
        <dbReference type="EMBL" id="MDX3128545.1"/>
    </source>
</evidence>
<comment type="caution">
    <text evidence="2">The sequence shown here is derived from an EMBL/GenBank/DDBJ whole genome shotgun (WGS) entry which is preliminary data.</text>
</comment>
<gene>
    <name evidence="2" type="ORF">PV367_01705</name>
</gene>
<feature type="region of interest" description="Disordered" evidence="1">
    <location>
        <begin position="52"/>
        <end position="94"/>
    </location>
</feature>
<dbReference type="RefSeq" id="WP_319688697.1">
    <property type="nucleotide sequence ID" value="NZ_JARAWN010000005.1"/>
</dbReference>